<dbReference type="Gene3D" id="2.40.70.10">
    <property type="entry name" value="Acid Proteases"/>
    <property type="match status" value="1"/>
</dbReference>
<dbReference type="PANTHER" id="PTHR38037">
    <property type="entry name" value="ZN_PROTEASE DOMAIN-CONTAINING PROTEIN"/>
    <property type="match status" value="1"/>
</dbReference>
<evidence type="ECO:0000259" key="1">
    <source>
        <dbReference type="Pfam" id="PF05618"/>
    </source>
</evidence>
<organism evidence="2 3">
    <name type="scientific">Candidatus Scalindua brodae</name>
    <dbReference type="NCBI Taxonomy" id="237368"/>
    <lineage>
        <taxon>Bacteria</taxon>
        <taxon>Pseudomonadati</taxon>
        <taxon>Planctomycetota</taxon>
        <taxon>Candidatus Brocadiia</taxon>
        <taxon>Candidatus Brocadiales</taxon>
        <taxon>Candidatus Scalinduaceae</taxon>
        <taxon>Candidatus Scalindua</taxon>
    </lineage>
</organism>
<dbReference type="InterPro" id="IPR008503">
    <property type="entry name" value="Asp_endopeptidase"/>
</dbReference>
<proteinExistence type="predicted"/>
<dbReference type="PANTHER" id="PTHR38037:SF1">
    <property type="entry name" value="ATP-DEPENDENT ZINC PROTEASE DOMAIN-CONTAINING PROTEIN-RELATED"/>
    <property type="match status" value="1"/>
</dbReference>
<feature type="domain" description="Retropepsin-like aspartic endopeptidase" evidence="1">
    <location>
        <begin position="18"/>
        <end position="153"/>
    </location>
</feature>
<sequence>MSEKKRANEQDLRPGKVVVGWREWASLPELHIPAIKVKIDTGAKTSALHAFDVKIFHKRGKRCVSFNIHPLQNNNTISRHCKAELADERVIKSSNGQEESRYVIRSVIQIGSLHQNIFITLTNRDIMSYRMLLGREAMCLLLVDPAKSFCQGKLSKKGSLAIYHAVVKPKQKRKKHRGD</sequence>
<dbReference type="eggNOG" id="COG4067">
    <property type="taxonomic scope" value="Bacteria"/>
</dbReference>
<evidence type="ECO:0000313" key="2">
    <source>
        <dbReference type="EMBL" id="KHE91013.1"/>
    </source>
</evidence>
<dbReference type="EMBL" id="JRYO01000225">
    <property type="protein sequence ID" value="KHE91013.1"/>
    <property type="molecule type" value="Genomic_DNA"/>
</dbReference>
<dbReference type="Proteomes" id="UP000030652">
    <property type="component" value="Unassembled WGS sequence"/>
</dbReference>
<accession>A0A0B0EIR2</accession>
<dbReference type="Pfam" id="PF05618">
    <property type="entry name" value="Zn_protease"/>
    <property type="match status" value="1"/>
</dbReference>
<dbReference type="AlphaFoldDB" id="A0A0B0EIR2"/>
<dbReference type="SUPFAM" id="SSF50630">
    <property type="entry name" value="Acid proteases"/>
    <property type="match status" value="1"/>
</dbReference>
<evidence type="ECO:0000313" key="3">
    <source>
        <dbReference type="Proteomes" id="UP000030652"/>
    </source>
</evidence>
<reference evidence="2 3" key="1">
    <citation type="submission" date="2014-10" db="EMBL/GenBank/DDBJ databases">
        <title>Draft genome of anammox bacterium scalindua brodae, obtained using differential coverage binning of sequence data from two enrichment reactors.</title>
        <authorList>
            <person name="Speth D.R."/>
            <person name="Russ L."/>
            <person name="Kartal B."/>
            <person name="Op den Camp H.J."/>
            <person name="Dutilh B.E."/>
            <person name="Jetten M.S."/>
        </authorList>
    </citation>
    <scope>NUCLEOTIDE SEQUENCE [LARGE SCALE GENOMIC DNA]</scope>
    <source>
        <strain evidence="2">RU1</strain>
    </source>
</reference>
<name>A0A0B0EIR2_9BACT</name>
<gene>
    <name evidence="2" type="ORF">SCABRO_03315</name>
</gene>
<protein>
    <recommendedName>
        <fullName evidence="1">Retropepsin-like aspartic endopeptidase domain-containing protein</fullName>
    </recommendedName>
</protein>
<dbReference type="InterPro" id="IPR021109">
    <property type="entry name" value="Peptidase_aspartic_dom_sf"/>
</dbReference>
<comment type="caution">
    <text evidence="2">The sequence shown here is derived from an EMBL/GenBank/DDBJ whole genome shotgun (WGS) entry which is preliminary data.</text>
</comment>